<keyword evidence="1" id="KW-0812">Transmembrane</keyword>
<accession>A0AAD6YXL7</accession>
<keyword evidence="1" id="KW-1133">Transmembrane helix</keyword>
<feature type="transmembrane region" description="Helical" evidence="1">
    <location>
        <begin position="12"/>
        <end position="31"/>
    </location>
</feature>
<dbReference type="EMBL" id="JARIHO010000140">
    <property type="protein sequence ID" value="KAJ7301229.1"/>
    <property type="molecule type" value="Genomic_DNA"/>
</dbReference>
<feature type="transmembrane region" description="Helical" evidence="1">
    <location>
        <begin position="43"/>
        <end position="64"/>
    </location>
</feature>
<comment type="caution">
    <text evidence="2">The sequence shown here is derived from an EMBL/GenBank/DDBJ whole genome shotgun (WGS) entry which is preliminary data.</text>
</comment>
<reference evidence="2" key="1">
    <citation type="submission" date="2023-03" db="EMBL/GenBank/DDBJ databases">
        <title>Massive genome expansion in bonnet fungi (Mycena s.s.) driven by repeated elements and novel gene families across ecological guilds.</title>
        <authorList>
            <consortium name="Lawrence Berkeley National Laboratory"/>
            <person name="Harder C.B."/>
            <person name="Miyauchi S."/>
            <person name="Viragh M."/>
            <person name="Kuo A."/>
            <person name="Thoen E."/>
            <person name="Andreopoulos B."/>
            <person name="Lu D."/>
            <person name="Skrede I."/>
            <person name="Drula E."/>
            <person name="Henrissat B."/>
            <person name="Morin E."/>
            <person name="Kohler A."/>
            <person name="Barry K."/>
            <person name="LaButti K."/>
            <person name="Morin E."/>
            <person name="Salamov A."/>
            <person name="Lipzen A."/>
            <person name="Mereny Z."/>
            <person name="Hegedus B."/>
            <person name="Baldrian P."/>
            <person name="Stursova M."/>
            <person name="Weitz H."/>
            <person name="Taylor A."/>
            <person name="Grigoriev I.V."/>
            <person name="Nagy L.G."/>
            <person name="Martin F."/>
            <person name="Kauserud H."/>
        </authorList>
    </citation>
    <scope>NUCLEOTIDE SEQUENCE</scope>
    <source>
        <strain evidence="2">CBHHK002</strain>
    </source>
</reference>
<name>A0AAD6YXL7_9AGAR</name>
<evidence type="ECO:0000313" key="2">
    <source>
        <dbReference type="EMBL" id="KAJ7301229.1"/>
    </source>
</evidence>
<feature type="transmembrane region" description="Helical" evidence="1">
    <location>
        <begin position="157"/>
        <end position="179"/>
    </location>
</feature>
<feature type="transmembrane region" description="Helical" evidence="1">
    <location>
        <begin position="105"/>
        <end position="126"/>
    </location>
</feature>
<feature type="transmembrane region" description="Helical" evidence="1">
    <location>
        <begin position="247"/>
        <end position="265"/>
    </location>
</feature>
<evidence type="ECO:0000256" key="1">
    <source>
        <dbReference type="SAM" id="Phobius"/>
    </source>
</evidence>
<keyword evidence="1" id="KW-0472">Membrane</keyword>
<protein>
    <submittedName>
        <fullName evidence="2">Uncharacterized protein</fullName>
    </submittedName>
</protein>
<keyword evidence="3" id="KW-1185">Reference proteome</keyword>
<feature type="transmembrane region" description="Helical" evidence="1">
    <location>
        <begin position="70"/>
        <end position="93"/>
    </location>
</feature>
<proteinExistence type="predicted"/>
<gene>
    <name evidence="2" type="ORF">DFH08DRAFT_907134</name>
</gene>
<feature type="transmembrane region" description="Helical" evidence="1">
    <location>
        <begin position="285"/>
        <end position="305"/>
    </location>
</feature>
<dbReference type="Proteomes" id="UP001218218">
    <property type="component" value="Unassembled WGS sequence"/>
</dbReference>
<evidence type="ECO:0000313" key="3">
    <source>
        <dbReference type="Proteomes" id="UP001218218"/>
    </source>
</evidence>
<organism evidence="2 3">
    <name type="scientific">Mycena albidolilacea</name>
    <dbReference type="NCBI Taxonomy" id="1033008"/>
    <lineage>
        <taxon>Eukaryota</taxon>
        <taxon>Fungi</taxon>
        <taxon>Dikarya</taxon>
        <taxon>Basidiomycota</taxon>
        <taxon>Agaricomycotina</taxon>
        <taxon>Agaricomycetes</taxon>
        <taxon>Agaricomycetidae</taxon>
        <taxon>Agaricales</taxon>
        <taxon>Marasmiineae</taxon>
        <taxon>Mycenaceae</taxon>
        <taxon>Mycena</taxon>
    </lineage>
</organism>
<sequence length="335" mass="37276">MSLCTHDLNTDISGIGVRISYYLQTLFLGCLSVRSGSLDEIAGALYTLMATNAAMSVTGLILGLKPQPEISFQDAVIIIYLLSMGWITVITALASCHRLSDETNVLQLVSVIQGYVIVAFVFSVLATAPKFGPHPECNHEAVVVILRPFSALKGGRIFGWCIVGLMSLGYTIMTARDYTAQIQRQIRKRRQSQKELGETPAADAQEPVRTPIFIPSPVPFAPANTTATQQRQATYYGSPRALVDHQLLAMLLFIILLWAFFVLNIELVIRWYRPTSDTSVPNWQFGQILPMFLIVLPLVNLISALNEFGIKPTKRVDRMVKVSVINDNEFESRRK</sequence>
<dbReference type="AlphaFoldDB" id="A0AAD6YXL7"/>